<dbReference type="GO" id="GO:0009751">
    <property type="term" value="P:response to salicylic acid"/>
    <property type="evidence" value="ECO:0007669"/>
    <property type="project" value="UniProtKB-ARBA"/>
</dbReference>
<feature type="region of interest" description="Disordered" evidence="6">
    <location>
        <begin position="32"/>
        <end position="54"/>
    </location>
</feature>
<dbReference type="AlphaFoldDB" id="A0AAQ3NPR0"/>
<accession>A0AAQ3NPR0</accession>
<dbReference type="PANTHER" id="PTHR46287:SF11">
    <property type="entry name" value="BTB_POZ AND TAZ DOMAIN-CONTAINING PROTEIN 4"/>
    <property type="match status" value="1"/>
</dbReference>
<dbReference type="FunFam" id="1.20.1020.10:FF:000004">
    <property type="entry name" value="BTB/POZ and TAZ domain-containing protein 2"/>
    <property type="match status" value="1"/>
</dbReference>
<keyword evidence="4" id="KW-0833">Ubl conjugation pathway</keyword>
<sequence>MTNMVNGHSKSLQNVNKVIPISPPMPRSISINSSYDSKTSYNSKPRRQNNNDSSSKKDLWERLFYQGYKADVCINTNSGVVYAHSNIICECEQKLELGLLTMDNLVDVFQLALLCDAPRLSLICHRKILKNFKVVSESEGWKSMKSSHPFLAKEIIESMINEENIKKERIRKMNERKVYLQLYEAMEALVHICKDGCRTIGPYDKDLRANQPCKYSACNGLELLVRHFAACKLRVPGGCVHCKRMWQLFELHSRLCVNPNDCKVPLCRNFKERISKQSKKDEIRWKILVENILRTKGINIASCFLRQ</sequence>
<dbReference type="GO" id="GO:0042542">
    <property type="term" value="P:response to hydrogen peroxide"/>
    <property type="evidence" value="ECO:0007669"/>
    <property type="project" value="UniProtKB-ARBA"/>
</dbReference>
<evidence type="ECO:0000256" key="4">
    <source>
        <dbReference type="ARBA" id="ARBA00022786"/>
    </source>
</evidence>
<evidence type="ECO:0000256" key="1">
    <source>
        <dbReference type="ARBA" id="ARBA00004906"/>
    </source>
</evidence>
<reference evidence="8 9" key="1">
    <citation type="journal article" date="2023" name="Life. Sci Alliance">
        <title>Evolutionary insights into 3D genome organization and epigenetic landscape of Vigna mungo.</title>
        <authorList>
            <person name="Junaid A."/>
            <person name="Singh B."/>
            <person name="Bhatia S."/>
        </authorList>
    </citation>
    <scope>NUCLEOTIDE SEQUENCE [LARGE SCALE GENOMIC DNA]</scope>
    <source>
        <strain evidence="8">Urdbean</strain>
    </source>
</reference>
<dbReference type="InterPro" id="IPR044513">
    <property type="entry name" value="BT1/2/3/4/5"/>
</dbReference>
<evidence type="ECO:0000256" key="2">
    <source>
        <dbReference type="ARBA" id="ARBA00022723"/>
    </source>
</evidence>
<evidence type="ECO:0000256" key="6">
    <source>
        <dbReference type="SAM" id="MobiDB-lite"/>
    </source>
</evidence>
<evidence type="ECO:0000313" key="8">
    <source>
        <dbReference type="EMBL" id="WVZ13047.1"/>
    </source>
</evidence>
<dbReference type="SUPFAM" id="SSF57933">
    <property type="entry name" value="TAZ domain"/>
    <property type="match status" value="1"/>
</dbReference>
<feature type="domain" description="TAZ-type" evidence="7">
    <location>
        <begin position="173"/>
        <end position="270"/>
    </location>
</feature>
<dbReference type="GO" id="GO:0005516">
    <property type="term" value="F:calmodulin binding"/>
    <property type="evidence" value="ECO:0007669"/>
    <property type="project" value="UniProtKB-ARBA"/>
</dbReference>
<keyword evidence="2" id="KW-0479">Metal-binding</keyword>
<organism evidence="8 9">
    <name type="scientific">Vigna mungo</name>
    <name type="common">Black gram</name>
    <name type="synonym">Phaseolus mungo</name>
    <dbReference type="NCBI Taxonomy" id="3915"/>
    <lineage>
        <taxon>Eukaryota</taxon>
        <taxon>Viridiplantae</taxon>
        <taxon>Streptophyta</taxon>
        <taxon>Embryophyta</taxon>
        <taxon>Tracheophyta</taxon>
        <taxon>Spermatophyta</taxon>
        <taxon>Magnoliopsida</taxon>
        <taxon>eudicotyledons</taxon>
        <taxon>Gunneridae</taxon>
        <taxon>Pentapetalae</taxon>
        <taxon>rosids</taxon>
        <taxon>fabids</taxon>
        <taxon>Fabales</taxon>
        <taxon>Fabaceae</taxon>
        <taxon>Papilionoideae</taxon>
        <taxon>50 kb inversion clade</taxon>
        <taxon>NPAAA clade</taxon>
        <taxon>indigoferoid/millettioid clade</taxon>
        <taxon>Phaseoleae</taxon>
        <taxon>Vigna</taxon>
    </lineage>
</organism>
<proteinExistence type="predicted"/>
<dbReference type="SMART" id="SM00551">
    <property type="entry name" value="ZnF_TAZ"/>
    <property type="match status" value="1"/>
</dbReference>
<keyword evidence="3" id="KW-0863">Zinc-finger</keyword>
<evidence type="ECO:0000256" key="3">
    <source>
        <dbReference type="ARBA" id="ARBA00022771"/>
    </source>
</evidence>
<dbReference type="Proteomes" id="UP001374535">
    <property type="component" value="Chromosome 5"/>
</dbReference>
<dbReference type="GO" id="GO:0006355">
    <property type="term" value="P:regulation of DNA-templated transcription"/>
    <property type="evidence" value="ECO:0007669"/>
    <property type="project" value="UniProtKB-ARBA"/>
</dbReference>
<dbReference type="FunFam" id="1.25.40.420:FF:000012">
    <property type="entry name" value="BTB/POZ and TAZ domain-containing protein 2"/>
    <property type="match status" value="1"/>
</dbReference>
<dbReference type="Gene3D" id="1.25.40.420">
    <property type="match status" value="1"/>
</dbReference>
<dbReference type="EMBL" id="CP144696">
    <property type="protein sequence ID" value="WVZ13047.1"/>
    <property type="molecule type" value="Genomic_DNA"/>
</dbReference>
<dbReference type="GO" id="GO:0009725">
    <property type="term" value="P:response to hormone"/>
    <property type="evidence" value="ECO:0007669"/>
    <property type="project" value="UniProtKB-ARBA"/>
</dbReference>
<dbReference type="InterPro" id="IPR000197">
    <property type="entry name" value="Znf_TAZ"/>
</dbReference>
<keyword evidence="5" id="KW-0862">Zinc</keyword>
<dbReference type="GO" id="GO:0008270">
    <property type="term" value="F:zinc ion binding"/>
    <property type="evidence" value="ECO:0007669"/>
    <property type="project" value="UniProtKB-KW"/>
</dbReference>
<keyword evidence="9" id="KW-1185">Reference proteome</keyword>
<gene>
    <name evidence="8" type="ORF">V8G54_017577</name>
</gene>
<protein>
    <recommendedName>
        <fullName evidence="7">TAZ-type domain-containing protein</fullName>
    </recommendedName>
</protein>
<dbReference type="PANTHER" id="PTHR46287">
    <property type="entry name" value="BTB/POZ AND TAZ DOMAIN-CONTAINING PROTEIN 3-RELATED"/>
    <property type="match status" value="1"/>
</dbReference>
<dbReference type="Gene3D" id="1.20.1020.10">
    <property type="entry name" value="TAZ domain"/>
    <property type="match status" value="1"/>
</dbReference>
<dbReference type="PROSITE" id="PS50134">
    <property type="entry name" value="ZF_TAZ"/>
    <property type="match status" value="1"/>
</dbReference>
<evidence type="ECO:0000313" key="9">
    <source>
        <dbReference type="Proteomes" id="UP001374535"/>
    </source>
</evidence>
<dbReference type="Pfam" id="PF02135">
    <property type="entry name" value="zf-TAZ"/>
    <property type="match status" value="1"/>
</dbReference>
<feature type="compositionally biased region" description="Polar residues" evidence="6">
    <location>
        <begin position="35"/>
        <end position="53"/>
    </location>
</feature>
<evidence type="ECO:0000259" key="7">
    <source>
        <dbReference type="PROSITE" id="PS50134"/>
    </source>
</evidence>
<dbReference type="InterPro" id="IPR035898">
    <property type="entry name" value="TAZ_dom_sf"/>
</dbReference>
<dbReference type="CDD" id="cd14733">
    <property type="entry name" value="BACK"/>
    <property type="match status" value="1"/>
</dbReference>
<name>A0AAQ3NPR0_VIGMU</name>
<comment type="pathway">
    <text evidence="1">Protein modification; protein ubiquitination.</text>
</comment>
<evidence type="ECO:0000256" key="5">
    <source>
        <dbReference type="ARBA" id="ARBA00022833"/>
    </source>
</evidence>